<sequence length="219" mass="23738">MVPHLNLVPLTAEELQHLLGKAAAQRLLPDISSARLAGRPFPGPEVSGDLSFEVREERDWGASPEQSRAIKALGGELLGLGALPLGVFYAPELPEARHQRAYLLDDAALSLRWSETPSGPALPPFVQAVTLSRDKASGIAASLSSTSGLPFSPGSSEELDVRLLPGAPLSEFLAAHRNLAVRHGRGQKLSGEQDWMRAFQTVRQLNFQAWTRRGLLIRE</sequence>
<dbReference type="OrthoDB" id="73741at2"/>
<dbReference type="KEGG" id="dph:EHF33_09760"/>
<reference evidence="1 2" key="1">
    <citation type="submission" date="2018-11" db="EMBL/GenBank/DDBJ databases">
        <title>Deinococcus shelandsis sp. nov., isolated from South Shetland Islands soil of Antarctica.</title>
        <authorList>
            <person name="Tian J."/>
        </authorList>
    </citation>
    <scope>NUCLEOTIDE SEQUENCE [LARGE SCALE GENOMIC DNA]</scope>
    <source>
        <strain evidence="1 2">S14-83T</strain>
    </source>
</reference>
<dbReference type="Proteomes" id="UP000276417">
    <property type="component" value="Chromosome 1"/>
</dbReference>
<organism evidence="1 2">
    <name type="scientific">Deinococcus psychrotolerans</name>
    <dbReference type="NCBI Taxonomy" id="2489213"/>
    <lineage>
        <taxon>Bacteria</taxon>
        <taxon>Thermotogati</taxon>
        <taxon>Deinococcota</taxon>
        <taxon>Deinococci</taxon>
        <taxon>Deinococcales</taxon>
        <taxon>Deinococcaceae</taxon>
        <taxon>Deinococcus</taxon>
    </lineage>
</organism>
<keyword evidence="2" id="KW-1185">Reference proteome</keyword>
<dbReference type="EMBL" id="CP034183">
    <property type="protein sequence ID" value="AZI42990.1"/>
    <property type="molecule type" value="Genomic_DNA"/>
</dbReference>
<evidence type="ECO:0000313" key="1">
    <source>
        <dbReference type="EMBL" id="AZI42990.1"/>
    </source>
</evidence>
<proteinExistence type="predicted"/>
<accession>A0A3G8YDR1</accession>
<gene>
    <name evidence="1" type="ORF">EHF33_09760</name>
</gene>
<name>A0A3G8YDR1_9DEIO</name>
<protein>
    <submittedName>
        <fullName evidence="1">Uncharacterized protein</fullName>
    </submittedName>
</protein>
<evidence type="ECO:0000313" key="2">
    <source>
        <dbReference type="Proteomes" id="UP000276417"/>
    </source>
</evidence>
<dbReference type="AlphaFoldDB" id="A0A3G8YDR1"/>